<dbReference type="GO" id="GO:0055085">
    <property type="term" value="P:transmembrane transport"/>
    <property type="evidence" value="ECO:0007669"/>
    <property type="project" value="InterPro"/>
</dbReference>
<feature type="transmembrane region" description="Helical" evidence="8">
    <location>
        <begin position="64"/>
        <end position="92"/>
    </location>
</feature>
<dbReference type="RefSeq" id="WP_144324892.1">
    <property type="nucleotide sequence ID" value="NZ_VJNA01000007.1"/>
</dbReference>
<dbReference type="AlphaFoldDB" id="A0A554WRT5"/>
<dbReference type="EMBL" id="VJNA01000007">
    <property type="protein sequence ID" value="TSE26287.1"/>
    <property type="molecule type" value="Genomic_DNA"/>
</dbReference>
<evidence type="ECO:0000313" key="11">
    <source>
        <dbReference type="Proteomes" id="UP000318554"/>
    </source>
</evidence>
<reference evidence="10 11" key="1">
    <citation type="submission" date="2019-07" db="EMBL/GenBank/DDBJ databases">
        <title>Tepidimonas aquatica CLN-1 draft genome.</title>
        <authorList>
            <person name="Da Costa M.S."/>
            <person name="Froufe H.J.C."/>
            <person name="Egas C."/>
            <person name="Albuquerque L."/>
        </authorList>
    </citation>
    <scope>NUCLEOTIDE SEQUENCE [LARGE SCALE GENOMIC DNA]</scope>
    <source>
        <strain evidence="10 11">CLN-1</strain>
    </source>
</reference>
<dbReference type="InterPro" id="IPR035906">
    <property type="entry name" value="MetI-like_sf"/>
</dbReference>
<feature type="domain" description="ABC transmembrane type-1" evidence="9">
    <location>
        <begin position="67"/>
        <end position="274"/>
    </location>
</feature>
<dbReference type="PANTHER" id="PTHR42929:SF1">
    <property type="entry name" value="INNER MEMBRANE ABC TRANSPORTER PERMEASE PROTEIN YDCU-RELATED"/>
    <property type="match status" value="1"/>
</dbReference>
<comment type="similarity">
    <text evidence="2">Belongs to the binding-protein-dependent transport system permease family. CysTW subfamily.</text>
</comment>
<keyword evidence="5 8" id="KW-0812">Transmembrane</keyword>
<keyword evidence="6 8" id="KW-1133">Transmembrane helix</keyword>
<dbReference type="Pfam" id="PF00528">
    <property type="entry name" value="BPD_transp_1"/>
    <property type="match status" value="1"/>
</dbReference>
<dbReference type="PANTHER" id="PTHR42929">
    <property type="entry name" value="INNER MEMBRANE ABC TRANSPORTER PERMEASE PROTEIN YDCU-RELATED-RELATED"/>
    <property type="match status" value="1"/>
</dbReference>
<dbReference type="OrthoDB" id="9808619at2"/>
<evidence type="ECO:0000256" key="2">
    <source>
        <dbReference type="ARBA" id="ARBA00007069"/>
    </source>
</evidence>
<feature type="transmembrane region" description="Helical" evidence="8">
    <location>
        <begin position="154"/>
        <end position="176"/>
    </location>
</feature>
<feature type="transmembrane region" description="Helical" evidence="8">
    <location>
        <begin position="257"/>
        <end position="275"/>
    </location>
</feature>
<evidence type="ECO:0000256" key="1">
    <source>
        <dbReference type="ARBA" id="ARBA00004651"/>
    </source>
</evidence>
<evidence type="ECO:0000259" key="9">
    <source>
        <dbReference type="PROSITE" id="PS50928"/>
    </source>
</evidence>
<evidence type="ECO:0000256" key="4">
    <source>
        <dbReference type="ARBA" id="ARBA00022475"/>
    </source>
</evidence>
<dbReference type="SUPFAM" id="SSF161098">
    <property type="entry name" value="MetI-like"/>
    <property type="match status" value="1"/>
</dbReference>
<evidence type="ECO:0000256" key="8">
    <source>
        <dbReference type="RuleBase" id="RU363032"/>
    </source>
</evidence>
<dbReference type="Proteomes" id="UP000318554">
    <property type="component" value="Unassembled WGS sequence"/>
</dbReference>
<organism evidence="10 11">
    <name type="scientific">Tepidimonas aquatica</name>
    <dbReference type="NCBI Taxonomy" id="247482"/>
    <lineage>
        <taxon>Bacteria</taxon>
        <taxon>Pseudomonadati</taxon>
        <taxon>Pseudomonadota</taxon>
        <taxon>Betaproteobacteria</taxon>
        <taxon>Burkholderiales</taxon>
        <taxon>Tepidimonas</taxon>
    </lineage>
</organism>
<feature type="transmembrane region" description="Helical" evidence="8">
    <location>
        <begin position="197"/>
        <end position="226"/>
    </location>
</feature>
<comment type="subcellular location">
    <subcellularLocation>
        <location evidence="1 8">Cell membrane</location>
        <topology evidence="1 8">Multi-pass membrane protein</topology>
    </subcellularLocation>
</comment>
<name>A0A554WRT5_9BURK</name>
<dbReference type="Gene3D" id="1.10.3720.10">
    <property type="entry name" value="MetI-like"/>
    <property type="match status" value="1"/>
</dbReference>
<protein>
    <submittedName>
        <fullName evidence="10">Putrescine transport system permease protein PotH</fullName>
    </submittedName>
</protein>
<evidence type="ECO:0000313" key="10">
    <source>
        <dbReference type="EMBL" id="TSE26287.1"/>
    </source>
</evidence>
<dbReference type="PROSITE" id="PS50928">
    <property type="entry name" value="ABC_TM1"/>
    <property type="match status" value="1"/>
</dbReference>
<dbReference type="InterPro" id="IPR000515">
    <property type="entry name" value="MetI-like"/>
</dbReference>
<sequence>MTKPDWSGLTIGLLLAPVLLWLVGLLVLPHIELLILSLQARVAPGEYVWSLQQYDTFFSEPLYWHTFIRTAVMSLLATVLTLLLAFPVAWMIAKEVRPDTRAGLTLLVLTPFWVSELVRTIGWLILLHPKGVVAQGVRALGLTEQPPELLYRDITILLGLVYGSLLFMVVPLVNSLGNLDDSIIEAAYDLGGSPINILWQIVLPHAAPGITAGSIVVFMLCLGNYLTPTLLGGKDALWFTEQIYTQFITRFNWNQGAAFGFLLLALSTTMVWLGLRLTGQRLNYVMQTQK</sequence>
<accession>A0A554WRT5</accession>
<keyword evidence="7 8" id="KW-0472">Membrane</keyword>
<proteinExistence type="inferred from homology"/>
<evidence type="ECO:0000256" key="6">
    <source>
        <dbReference type="ARBA" id="ARBA00022989"/>
    </source>
</evidence>
<evidence type="ECO:0000256" key="7">
    <source>
        <dbReference type="ARBA" id="ARBA00023136"/>
    </source>
</evidence>
<dbReference type="CDD" id="cd06261">
    <property type="entry name" value="TM_PBP2"/>
    <property type="match status" value="1"/>
</dbReference>
<keyword evidence="3 8" id="KW-0813">Transport</keyword>
<keyword evidence="11" id="KW-1185">Reference proteome</keyword>
<dbReference type="GO" id="GO:0005886">
    <property type="term" value="C:plasma membrane"/>
    <property type="evidence" value="ECO:0007669"/>
    <property type="project" value="UniProtKB-SubCell"/>
</dbReference>
<evidence type="ECO:0000256" key="3">
    <source>
        <dbReference type="ARBA" id="ARBA00022448"/>
    </source>
</evidence>
<evidence type="ECO:0000256" key="5">
    <source>
        <dbReference type="ARBA" id="ARBA00022692"/>
    </source>
</evidence>
<keyword evidence="4" id="KW-1003">Cell membrane</keyword>
<feature type="transmembrane region" description="Helical" evidence="8">
    <location>
        <begin position="104"/>
        <end position="126"/>
    </location>
</feature>
<comment type="caution">
    <text evidence="10">The sequence shown here is derived from an EMBL/GenBank/DDBJ whole genome shotgun (WGS) entry which is preliminary data.</text>
</comment>
<gene>
    <name evidence="10" type="primary">potH_1</name>
    <name evidence="10" type="ORF">Taqua_00761</name>
</gene>